<evidence type="ECO:0000313" key="1">
    <source>
        <dbReference type="EMBL" id="JAD42521.1"/>
    </source>
</evidence>
<name>A0A0A8ZUP8_ARUDO</name>
<reference evidence="1" key="2">
    <citation type="journal article" date="2015" name="Data Brief">
        <title>Shoot transcriptome of the giant reed, Arundo donax.</title>
        <authorList>
            <person name="Barrero R.A."/>
            <person name="Guerrero F.D."/>
            <person name="Moolhuijzen P."/>
            <person name="Goolsby J.A."/>
            <person name="Tidwell J."/>
            <person name="Bellgard S.E."/>
            <person name="Bellgard M.I."/>
        </authorList>
    </citation>
    <scope>NUCLEOTIDE SEQUENCE</scope>
    <source>
        <tissue evidence="1">Shoot tissue taken approximately 20 cm above the soil surface</tissue>
    </source>
</reference>
<protein>
    <submittedName>
        <fullName evidence="1">Uncharacterized protein</fullName>
    </submittedName>
</protein>
<reference evidence="1" key="1">
    <citation type="submission" date="2014-09" db="EMBL/GenBank/DDBJ databases">
        <authorList>
            <person name="Magalhaes I.L.F."/>
            <person name="Oliveira U."/>
            <person name="Santos F.R."/>
            <person name="Vidigal T.H.D.A."/>
            <person name="Brescovit A.D."/>
            <person name="Santos A.J."/>
        </authorList>
    </citation>
    <scope>NUCLEOTIDE SEQUENCE</scope>
    <source>
        <tissue evidence="1">Shoot tissue taken approximately 20 cm above the soil surface</tissue>
    </source>
</reference>
<sequence>MVCSEKHRRPLILIQLRQQKAIVLSDCHCRQ</sequence>
<dbReference type="EMBL" id="GBRH01255374">
    <property type="protein sequence ID" value="JAD42521.1"/>
    <property type="molecule type" value="Transcribed_RNA"/>
</dbReference>
<accession>A0A0A8ZUP8</accession>
<organism evidence="1">
    <name type="scientific">Arundo donax</name>
    <name type="common">Giant reed</name>
    <name type="synonym">Donax arundinaceus</name>
    <dbReference type="NCBI Taxonomy" id="35708"/>
    <lineage>
        <taxon>Eukaryota</taxon>
        <taxon>Viridiplantae</taxon>
        <taxon>Streptophyta</taxon>
        <taxon>Embryophyta</taxon>
        <taxon>Tracheophyta</taxon>
        <taxon>Spermatophyta</taxon>
        <taxon>Magnoliopsida</taxon>
        <taxon>Liliopsida</taxon>
        <taxon>Poales</taxon>
        <taxon>Poaceae</taxon>
        <taxon>PACMAD clade</taxon>
        <taxon>Arundinoideae</taxon>
        <taxon>Arundineae</taxon>
        <taxon>Arundo</taxon>
    </lineage>
</organism>
<dbReference type="AlphaFoldDB" id="A0A0A8ZUP8"/>
<proteinExistence type="predicted"/>